<protein>
    <recommendedName>
        <fullName evidence="3">PilN domain-containing protein</fullName>
    </recommendedName>
</protein>
<dbReference type="Pfam" id="PF05137">
    <property type="entry name" value="PilN"/>
    <property type="match status" value="1"/>
</dbReference>
<dbReference type="InterPro" id="IPR052534">
    <property type="entry name" value="Extracell_DNA_Util/SecSys_Comp"/>
</dbReference>
<name>A0A7C2N9L1_9BACT</name>
<sequence length="215" mass="24199">MLLLWPLLWAWRCGRWGTSAMIKVNLIGEAKREKAARRPLLTLAGANVNNYIVVGLIVVALVWIGMRYWRLSTQLASINEEIAQNQKEYDRLKPIIEEVENFKKKNAELKHKIEVIEQLKANQFGPVRIMDEVSKALPDLVWLTRMELAGRTVSLTGQALNENAVANFIANLAASPFFSEPTLRVMRQDQQGVFSFDLSCGFSPTPRTGSEASGQ</sequence>
<dbReference type="EMBL" id="DSMR01000388">
    <property type="protein sequence ID" value="HET47569.1"/>
    <property type="molecule type" value="Genomic_DNA"/>
</dbReference>
<dbReference type="PANTHER" id="PTHR40278:SF1">
    <property type="entry name" value="DNA UTILIZATION PROTEIN HOFN"/>
    <property type="match status" value="1"/>
</dbReference>
<dbReference type="AlphaFoldDB" id="A0A7C2N9L1"/>
<feature type="transmembrane region" description="Helical" evidence="1">
    <location>
        <begin position="48"/>
        <end position="69"/>
    </location>
</feature>
<organism evidence="2">
    <name type="scientific">Thermoanaerobaculum aquaticum</name>
    <dbReference type="NCBI Taxonomy" id="1312852"/>
    <lineage>
        <taxon>Bacteria</taxon>
        <taxon>Pseudomonadati</taxon>
        <taxon>Acidobacteriota</taxon>
        <taxon>Thermoanaerobaculia</taxon>
        <taxon>Thermoanaerobaculales</taxon>
        <taxon>Thermoanaerobaculaceae</taxon>
        <taxon>Thermoanaerobaculum</taxon>
    </lineage>
</organism>
<keyword evidence="1" id="KW-0472">Membrane</keyword>
<gene>
    <name evidence="2" type="ORF">ENQ31_05355</name>
</gene>
<reference evidence="2" key="1">
    <citation type="journal article" date="2020" name="mSystems">
        <title>Genome- and Community-Level Interaction Insights into Carbon Utilization and Element Cycling Functions of Hydrothermarchaeota in Hydrothermal Sediment.</title>
        <authorList>
            <person name="Zhou Z."/>
            <person name="Liu Y."/>
            <person name="Xu W."/>
            <person name="Pan J."/>
            <person name="Luo Z.H."/>
            <person name="Li M."/>
        </authorList>
    </citation>
    <scope>NUCLEOTIDE SEQUENCE [LARGE SCALE GENOMIC DNA]</scope>
    <source>
        <strain evidence="2">SpSt-299</strain>
    </source>
</reference>
<accession>A0A7C2N9L1</accession>
<comment type="caution">
    <text evidence="2">The sequence shown here is derived from an EMBL/GenBank/DDBJ whole genome shotgun (WGS) entry which is preliminary data.</text>
</comment>
<dbReference type="PANTHER" id="PTHR40278">
    <property type="entry name" value="DNA UTILIZATION PROTEIN HOFN"/>
    <property type="match status" value="1"/>
</dbReference>
<evidence type="ECO:0000313" key="2">
    <source>
        <dbReference type="EMBL" id="HET47569.1"/>
    </source>
</evidence>
<dbReference type="InterPro" id="IPR007813">
    <property type="entry name" value="PilN"/>
</dbReference>
<keyword evidence="1" id="KW-1133">Transmembrane helix</keyword>
<evidence type="ECO:0008006" key="3">
    <source>
        <dbReference type="Google" id="ProtNLM"/>
    </source>
</evidence>
<evidence type="ECO:0000256" key="1">
    <source>
        <dbReference type="SAM" id="Phobius"/>
    </source>
</evidence>
<keyword evidence="1" id="KW-0812">Transmembrane</keyword>
<proteinExistence type="predicted"/>